<feature type="repeat" description="Solcar" evidence="8">
    <location>
        <begin position="206"/>
        <end position="293"/>
    </location>
</feature>
<evidence type="ECO:0000256" key="5">
    <source>
        <dbReference type="ARBA" id="ARBA00022737"/>
    </source>
</evidence>
<evidence type="ECO:0000313" key="10">
    <source>
        <dbReference type="EMBL" id="ETV95917.1"/>
    </source>
</evidence>
<sequence length="301" mass="33247">MADKGSAPKSLVKHSFAGIAAGGISTAILYPLDLVKTRYQIHENSPKAFRSLGQAFVSIVKTDVTGRYNFRALYQGMSPALYGTTLSWGLYFFFYEHAKSFYADQTILPPWVGHFASGIQAGAMCVPLTNPIWLVKVRMQVQATHPSQVPYKNMANALQRIAVEEGISALYKGVVPALFLTTHGAFKFVAYEWLKTEYNELVRAPLAIPQTLVMGALAQAFASTATYPYQVIKTRLQQGGPSADKYTGTWDCTKRIARHEGVRGFYKGLTPNLIKVLPTGALIFAVYEYVYQLLDGPKLQA</sequence>
<evidence type="ECO:0000256" key="6">
    <source>
        <dbReference type="ARBA" id="ARBA00022989"/>
    </source>
</evidence>
<dbReference type="eggNOG" id="KOG0764">
    <property type="taxonomic scope" value="Eukaryota"/>
</dbReference>
<keyword evidence="4 8" id="KW-0812">Transmembrane</keyword>
<dbReference type="InterPro" id="IPR044712">
    <property type="entry name" value="SLC25A32-like"/>
</dbReference>
<dbReference type="EMBL" id="KI913978">
    <property type="protein sequence ID" value="ETV95917.1"/>
    <property type="molecule type" value="Genomic_DNA"/>
</dbReference>
<name>A0A024TRI7_9STRA</name>
<organism evidence="10">
    <name type="scientific">Aphanomyces invadans</name>
    <dbReference type="NCBI Taxonomy" id="157072"/>
    <lineage>
        <taxon>Eukaryota</taxon>
        <taxon>Sar</taxon>
        <taxon>Stramenopiles</taxon>
        <taxon>Oomycota</taxon>
        <taxon>Saprolegniomycetes</taxon>
        <taxon>Saprolegniales</taxon>
        <taxon>Verrucalvaceae</taxon>
        <taxon>Aphanomyces</taxon>
    </lineage>
</organism>
<dbReference type="PRINTS" id="PR00926">
    <property type="entry name" value="MITOCARRIER"/>
</dbReference>
<dbReference type="PROSITE" id="PS50920">
    <property type="entry name" value="SOLCAR"/>
    <property type="match status" value="3"/>
</dbReference>
<evidence type="ECO:0000256" key="4">
    <source>
        <dbReference type="ARBA" id="ARBA00022692"/>
    </source>
</evidence>
<reference evidence="10" key="1">
    <citation type="submission" date="2013-12" db="EMBL/GenBank/DDBJ databases">
        <title>The Genome Sequence of Aphanomyces invadans NJM9701.</title>
        <authorList>
            <consortium name="The Broad Institute Genomics Platform"/>
            <person name="Russ C."/>
            <person name="Tyler B."/>
            <person name="van West P."/>
            <person name="Dieguez-Uribeondo J."/>
            <person name="Young S.K."/>
            <person name="Zeng Q."/>
            <person name="Gargeya S."/>
            <person name="Fitzgerald M."/>
            <person name="Abouelleil A."/>
            <person name="Alvarado L."/>
            <person name="Chapman S.B."/>
            <person name="Gainer-Dewar J."/>
            <person name="Goldberg J."/>
            <person name="Griggs A."/>
            <person name="Gujja S."/>
            <person name="Hansen M."/>
            <person name="Howarth C."/>
            <person name="Imamovic A."/>
            <person name="Ireland A."/>
            <person name="Larimer J."/>
            <person name="McCowan C."/>
            <person name="Murphy C."/>
            <person name="Pearson M."/>
            <person name="Poon T.W."/>
            <person name="Priest M."/>
            <person name="Roberts A."/>
            <person name="Saif S."/>
            <person name="Shea T."/>
            <person name="Sykes S."/>
            <person name="Wortman J."/>
            <person name="Nusbaum C."/>
            <person name="Birren B."/>
        </authorList>
    </citation>
    <scope>NUCLEOTIDE SEQUENCE [LARGE SCALE GENOMIC DNA]</scope>
    <source>
        <strain evidence="10">NJM9701</strain>
    </source>
</reference>
<feature type="repeat" description="Solcar" evidence="8">
    <location>
        <begin position="9"/>
        <end position="101"/>
    </location>
</feature>
<dbReference type="InterPro" id="IPR002067">
    <property type="entry name" value="MCP"/>
</dbReference>
<evidence type="ECO:0000256" key="2">
    <source>
        <dbReference type="ARBA" id="ARBA00006375"/>
    </source>
</evidence>
<proteinExistence type="inferred from homology"/>
<dbReference type="AlphaFoldDB" id="A0A024TRI7"/>
<dbReference type="GO" id="GO:0016020">
    <property type="term" value="C:membrane"/>
    <property type="evidence" value="ECO:0007669"/>
    <property type="project" value="UniProtKB-SubCell"/>
</dbReference>
<evidence type="ECO:0000256" key="1">
    <source>
        <dbReference type="ARBA" id="ARBA00004141"/>
    </source>
</evidence>
<evidence type="ECO:0000256" key="7">
    <source>
        <dbReference type="ARBA" id="ARBA00023136"/>
    </source>
</evidence>
<dbReference type="GeneID" id="20087632"/>
<dbReference type="PANTHER" id="PTHR45683">
    <property type="entry name" value="MITOCHONDRIAL NICOTINAMIDE ADENINE DINUCLEOTIDE TRANSPORTER 1-RELATED-RELATED"/>
    <property type="match status" value="1"/>
</dbReference>
<gene>
    <name evidence="10" type="ORF">H310_10582</name>
</gene>
<keyword evidence="3 9" id="KW-0813">Transport</keyword>
<evidence type="ECO:0008006" key="11">
    <source>
        <dbReference type="Google" id="ProtNLM"/>
    </source>
</evidence>
<protein>
    <recommendedName>
        <fullName evidence="11">Mitochondrial folate transporter/carrier</fullName>
    </recommendedName>
</protein>
<dbReference type="Gene3D" id="1.50.40.10">
    <property type="entry name" value="Mitochondrial carrier domain"/>
    <property type="match status" value="2"/>
</dbReference>
<comment type="similarity">
    <text evidence="2 9">Belongs to the mitochondrial carrier (TC 2.A.29) family.</text>
</comment>
<dbReference type="SUPFAM" id="SSF103506">
    <property type="entry name" value="Mitochondrial carrier"/>
    <property type="match status" value="1"/>
</dbReference>
<dbReference type="GO" id="GO:0015215">
    <property type="term" value="F:nucleotide transmembrane transporter activity"/>
    <property type="evidence" value="ECO:0007669"/>
    <property type="project" value="UniProtKB-ARBA"/>
</dbReference>
<comment type="subcellular location">
    <subcellularLocation>
        <location evidence="1">Membrane</location>
        <topology evidence="1">Multi-pass membrane protein</topology>
    </subcellularLocation>
</comment>
<keyword evidence="5" id="KW-0677">Repeat</keyword>
<dbReference type="InterPro" id="IPR023395">
    <property type="entry name" value="MCP_dom_sf"/>
</dbReference>
<keyword evidence="6" id="KW-1133">Transmembrane helix</keyword>
<dbReference type="InterPro" id="IPR018108">
    <property type="entry name" value="MCP_transmembrane"/>
</dbReference>
<evidence type="ECO:0000256" key="9">
    <source>
        <dbReference type="RuleBase" id="RU000488"/>
    </source>
</evidence>
<accession>A0A024TRI7</accession>
<evidence type="ECO:0000256" key="8">
    <source>
        <dbReference type="PROSITE-ProRule" id="PRU00282"/>
    </source>
</evidence>
<dbReference type="VEuPathDB" id="FungiDB:H310_10582"/>
<feature type="repeat" description="Solcar" evidence="8">
    <location>
        <begin position="109"/>
        <end position="197"/>
    </location>
</feature>
<evidence type="ECO:0000256" key="3">
    <source>
        <dbReference type="ARBA" id="ARBA00022448"/>
    </source>
</evidence>
<dbReference type="Pfam" id="PF00153">
    <property type="entry name" value="Mito_carr"/>
    <property type="match status" value="3"/>
</dbReference>
<dbReference type="RefSeq" id="XP_008875228.1">
    <property type="nucleotide sequence ID" value="XM_008877006.1"/>
</dbReference>
<dbReference type="OrthoDB" id="428293at2759"/>
<keyword evidence="7 8" id="KW-0472">Membrane</keyword>
<dbReference type="STRING" id="157072.A0A024TRI7"/>